<dbReference type="Pfam" id="PF04107">
    <property type="entry name" value="GCS2"/>
    <property type="match status" value="1"/>
</dbReference>
<dbReference type="SUPFAM" id="SSF55931">
    <property type="entry name" value="Glutamine synthetase/guanido kinase"/>
    <property type="match status" value="1"/>
</dbReference>
<evidence type="ECO:0000313" key="5">
    <source>
        <dbReference type="EMBL" id="MBB6071644.1"/>
    </source>
</evidence>
<reference evidence="5 6" key="1">
    <citation type="submission" date="2020-08" db="EMBL/GenBank/DDBJ databases">
        <title>Genomic Encyclopedia of Type Strains, Phase IV (KMG-IV): sequencing the most valuable type-strain genomes for metagenomic binning, comparative biology and taxonomic classification.</title>
        <authorList>
            <person name="Goeker M."/>
        </authorList>
    </citation>
    <scope>NUCLEOTIDE SEQUENCE [LARGE SCALE GENOMIC DNA]</scope>
    <source>
        <strain evidence="5 6">DSM 29007</strain>
    </source>
</reference>
<dbReference type="Proteomes" id="UP000582837">
    <property type="component" value="Unassembled WGS sequence"/>
</dbReference>
<evidence type="ECO:0000313" key="6">
    <source>
        <dbReference type="Proteomes" id="UP000582837"/>
    </source>
</evidence>
<dbReference type="InterPro" id="IPR011793">
    <property type="entry name" value="YbdK"/>
</dbReference>
<gene>
    <name evidence="5" type="ORF">HNQ61_003272</name>
</gene>
<dbReference type="GO" id="GO:0005524">
    <property type="term" value="F:ATP binding"/>
    <property type="evidence" value="ECO:0007669"/>
    <property type="project" value="UniProtKB-KW"/>
</dbReference>
<dbReference type="InterPro" id="IPR014746">
    <property type="entry name" value="Gln_synth/guanido_kin_cat_dom"/>
</dbReference>
<dbReference type="HAMAP" id="MF_01609">
    <property type="entry name" value="Glu_cys_ligase_2"/>
    <property type="match status" value="1"/>
</dbReference>
<organism evidence="5 6">
    <name type="scientific">Longimicrobium terrae</name>
    <dbReference type="NCBI Taxonomy" id="1639882"/>
    <lineage>
        <taxon>Bacteria</taxon>
        <taxon>Pseudomonadati</taxon>
        <taxon>Gemmatimonadota</taxon>
        <taxon>Longimicrobiia</taxon>
        <taxon>Longimicrobiales</taxon>
        <taxon>Longimicrobiaceae</taxon>
        <taxon>Longimicrobium</taxon>
    </lineage>
</organism>
<dbReference type="GO" id="GO:0004357">
    <property type="term" value="F:glutamate-cysteine ligase activity"/>
    <property type="evidence" value="ECO:0007669"/>
    <property type="project" value="UniProtKB-EC"/>
</dbReference>
<dbReference type="Gene3D" id="3.30.590.20">
    <property type="match status" value="1"/>
</dbReference>
<comment type="catalytic activity">
    <reaction evidence="4">
        <text>L-cysteine + L-glutamate + ATP = gamma-L-glutamyl-L-cysteine + ADP + phosphate + H(+)</text>
        <dbReference type="Rhea" id="RHEA:13285"/>
        <dbReference type="ChEBI" id="CHEBI:15378"/>
        <dbReference type="ChEBI" id="CHEBI:29985"/>
        <dbReference type="ChEBI" id="CHEBI:30616"/>
        <dbReference type="ChEBI" id="CHEBI:35235"/>
        <dbReference type="ChEBI" id="CHEBI:43474"/>
        <dbReference type="ChEBI" id="CHEBI:58173"/>
        <dbReference type="ChEBI" id="CHEBI:456216"/>
        <dbReference type="EC" id="6.3.2.2"/>
    </reaction>
</comment>
<dbReference type="AlphaFoldDB" id="A0A841H108"/>
<sequence>MAAGEQYTVGVEEEYQLVDARSAELRSRARYVIATDWTGELKPEMQEHTVEVETRVCEGTSCVRDDLARLRFTAAIAAEAEGTRVVAAGTHPFSPAEGHVFNPAPVYQALRTQYRRLAESQAIFGMHVHVGLPPGTDRARVCNIVRLHLPVLLALSASSPLWVGDDTGHASYRSVLWRRWPRSGAPPRFRDDAEYAALVRWLTDSGRIDGPGRIYWELRPHHVYPTVEIRVADCTPRLQDAVLIASLARVIVAGAAEGVLRESPLPESFLQPLMSDNGWRASRHGPTAELADVERAEPGTITAADAALRLAERLAGVAKELGEGEELARLPALLRDGGAAAAIRARAQSLDGDLAAVTHWLADETVLGAGMDRRARLRLEDTV</sequence>
<evidence type="ECO:0000256" key="3">
    <source>
        <dbReference type="ARBA" id="ARBA00022840"/>
    </source>
</evidence>
<keyword evidence="1 4" id="KW-0436">Ligase</keyword>
<dbReference type="RefSeq" id="WP_170034868.1">
    <property type="nucleotide sequence ID" value="NZ_JABDTL010000001.1"/>
</dbReference>
<comment type="function">
    <text evidence="4">ATP-dependent carboxylate-amine ligase which exhibits weak glutamate--cysteine ligase activity.</text>
</comment>
<proteinExistence type="inferred from homology"/>
<comment type="similarity">
    <text evidence="4">Belongs to the glutamate--cysteine ligase type 2 family. YbdK subfamily.</text>
</comment>
<keyword evidence="3 4" id="KW-0067">ATP-binding</keyword>
<dbReference type="EMBL" id="JACHIA010000009">
    <property type="protein sequence ID" value="MBB6071644.1"/>
    <property type="molecule type" value="Genomic_DNA"/>
</dbReference>
<evidence type="ECO:0000256" key="4">
    <source>
        <dbReference type="HAMAP-Rule" id="MF_01609"/>
    </source>
</evidence>
<dbReference type="PANTHER" id="PTHR36510">
    <property type="entry name" value="GLUTAMATE--CYSTEINE LIGASE 2-RELATED"/>
    <property type="match status" value="1"/>
</dbReference>
<keyword evidence="6" id="KW-1185">Reference proteome</keyword>
<accession>A0A841H108</accession>
<dbReference type="NCBIfam" id="TIGR02050">
    <property type="entry name" value="gshA_cyan_rel"/>
    <property type="match status" value="1"/>
</dbReference>
<evidence type="ECO:0000256" key="2">
    <source>
        <dbReference type="ARBA" id="ARBA00022741"/>
    </source>
</evidence>
<protein>
    <recommendedName>
        <fullName evidence="4">Putative glutamate--cysteine ligase 2</fullName>
        <ecNumber evidence="4">6.3.2.2</ecNumber>
    </recommendedName>
    <alternativeName>
        <fullName evidence="4">Gamma-glutamylcysteine synthetase 2</fullName>
        <shortName evidence="4">GCS 2</shortName>
        <shortName evidence="4">Gamma-GCS 2</shortName>
    </alternativeName>
</protein>
<dbReference type="InterPro" id="IPR006336">
    <property type="entry name" value="GCS2"/>
</dbReference>
<comment type="caution">
    <text evidence="5">The sequence shown here is derived from an EMBL/GenBank/DDBJ whole genome shotgun (WGS) entry which is preliminary data.</text>
</comment>
<evidence type="ECO:0000256" key="1">
    <source>
        <dbReference type="ARBA" id="ARBA00022598"/>
    </source>
</evidence>
<dbReference type="InterPro" id="IPR050141">
    <property type="entry name" value="GCL_type2/YbdK_subfam"/>
</dbReference>
<keyword evidence="2 4" id="KW-0547">Nucleotide-binding</keyword>
<dbReference type="EC" id="6.3.2.2" evidence="4"/>
<name>A0A841H108_9BACT</name>
<dbReference type="PANTHER" id="PTHR36510:SF1">
    <property type="entry name" value="GLUTAMATE--CYSTEINE LIGASE 2-RELATED"/>
    <property type="match status" value="1"/>
</dbReference>
<dbReference type="GO" id="GO:0042398">
    <property type="term" value="P:modified amino acid biosynthetic process"/>
    <property type="evidence" value="ECO:0007669"/>
    <property type="project" value="InterPro"/>
</dbReference>